<feature type="chain" id="PRO_5013217745" evidence="2">
    <location>
        <begin position="31"/>
        <end position="263"/>
    </location>
</feature>
<dbReference type="AlphaFoldDB" id="A0A2A3LVT9"/>
<keyword evidence="2" id="KW-0732">Signal</keyword>
<dbReference type="InterPro" id="IPR000868">
    <property type="entry name" value="Isochorismatase-like_dom"/>
</dbReference>
<evidence type="ECO:0000259" key="3">
    <source>
        <dbReference type="Pfam" id="PF00857"/>
    </source>
</evidence>
<reference evidence="4 5" key="1">
    <citation type="submission" date="2017-09" db="EMBL/GenBank/DDBJ databases">
        <authorList>
            <person name="Ehlers B."/>
            <person name="Leendertz F.H."/>
        </authorList>
    </citation>
    <scope>NUCLEOTIDE SEQUENCE [LARGE SCALE GENOMIC DNA]</scope>
    <source>
        <strain evidence="4 5">DJ-1</strain>
    </source>
</reference>
<evidence type="ECO:0000256" key="1">
    <source>
        <dbReference type="ARBA" id="ARBA00022801"/>
    </source>
</evidence>
<comment type="caution">
    <text evidence="4">The sequence shown here is derived from an EMBL/GenBank/DDBJ whole genome shotgun (WGS) entry which is preliminary data.</text>
</comment>
<accession>A0A2A3LVT9</accession>
<feature type="signal peptide" evidence="2">
    <location>
        <begin position="1"/>
        <end position="30"/>
    </location>
</feature>
<dbReference type="Proteomes" id="UP000218102">
    <property type="component" value="Unassembled WGS sequence"/>
</dbReference>
<dbReference type="SUPFAM" id="SSF52499">
    <property type="entry name" value="Isochorismatase-like hydrolases"/>
    <property type="match status" value="1"/>
</dbReference>
<organism evidence="4 5">
    <name type="scientific">Pseudomonas plecoglossicida</name>
    <dbReference type="NCBI Taxonomy" id="70775"/>
    <lineage>
        <taxon>Bacteria</taxon>
        <taxon>Pseudomonadati</taxon>
        <taxon>Pseudomonadota</taxon>
        <taxon>Gammaproteobacteria</taxon>
        <taxon>Pseudomonadales</taxon>
        <taxon>Pseudomonadaceae</taxon>
        <taxon>Pseudomonas</taxon>
    </lineage>
</organism>
<sequence>MTFNKTHPKTMLSYAAVLGAILMAPGISFAAENSYADPVKPALPASTFEWDLSRTALVVIDPQIDFMSPEGAGWPVFGASVTEQNLVPNLRRLFAASKKAGTTVAISPHYYYPHDHKWEYEAPTETVQHKLGLFDRKGALTLDGFRNSGADFMQEFKPFIEDGKTIVASPHKLYGPQSNDLMLQLHKQRVDKIILAGMASNLCVESHLREFLERGFEVVVVRDAIAGPKLPDGDGYGSALVDFRYIANGLLTTDEVVKKLEGR</sequence>
<name>A0A2A3LVT9_PSEDL</name>
<dbReference type="PANTHER" id="PTHR43540:SF6">
    <property type="entry name" value="ISOCHORISMATASE-LIKE DOMAIN-CONTAINING PROTEIN"/>
    <property type="match status" value="1"/>
</dbReference>
<dbReference type="InterPro" id="IPR036380">
    <property type="entry name" value="Isochorismatase-like_sf"/>
</dbReference>
<evidence type="ECO:0000313" key="5">
    <source>
        <dbReference type="Proteomes" id="UP000218102"/>
    </source>
</evidence>
<evidence type="ECO:0000256" key="2">
    <source>
        <dbReference type="SAM" id="SignalP"/>
    </source>
</evidence>
<feature type="domain" description="Isochorismatase-like" evidence="3">
    <location>
        <begin position="55"/>
        <end position="229"/>
    </location>
</feature>
<gene>
    <name evidence="4" type="ORF">CMV24_29795</name>
</gene>
<dbReference type="CDD" id="cd00431">
    <property type="entry name" value="cysteine_hydrolases"/>
    <property type="match status" value="1"/>
</dbReference>
<dbReference type="Pfam" id="PF00857">
    <property type="entry name" value="Isochorismatase"/>
    <property type="match status" value="1"/>
</dbReference>
<dbReference type="Gene3D" id="3.40.50.850">
    <property type="entry name" value="Isochorismatase-like"/>
    <property type="match status" value="1"/>
</dbReference>
<dbReference type="InterPro" id="IPR050272">
    <property type="entry name" value="Isochorismatase-like_hydrls"/>
</dbReference>
<proteinExistence type="predicted"/>
<dbReference type="PANTHER" id="PTHR43540">
    <property type="entry name" value="PEROXYUREIDOACRYLATE/UREIDOACRYLATE AMIDOHYDROLASE-RELATED"/>
    <property type="match status" value="1"/>
</dbReference>
<dbReference type="GO" id="GO:0016787">
    <property type="term" value="F:hydrolase activity"/>
    <property type="evidence" value="ECO:0007669"/>
    <property type="project" value="UniProtKB-KW"/>
</dbReference>
<evidence type="ECO:0000313" key="4">
    <source>
        <dbReference type="EMBL" id="PBJ91936.1"/>
    </source>
</evidence>
<dbReference type="EMBL" id="NTME01000077">
    <property type="protein sequence ID" value="PBJ91936.1"/>
    <property type="molecule type" value="Genomic_DNA"/>
</dbReference>
<protein>
    <submittedName>
        <fullName evidence="4">Isochorismatase</fullName>
    </submittedName>
</protein>
<keyword evidence="1" id="KW-0378">Hydrolase</keyword>